<dbReference type="AlphaFoldDB" id="F7NQD4"/>
<evidence type="ECO:0000256" key="3">
    <source>
        <dbReference type="ARBA" id="ARBA00022448"/>
    </source>
</evidence>
<keyword evidence="11 12" id="KW-0472">Membrane</keyword>
<comment type="subcellular location">
    <subcellularLocation>
        <location evidence="1">Cell membrane</location>
        <topology evidence="1">Multi-pass membrane protein</topology>
    </subcellularLocation>
</comment>
<keyword evidence="14" id="KW-1185">Reference proteome</keyword>
<dbReference type="eggNOG" id="COG1294">
    <property type="taxonomic scope" value="Bacteria"/>
</dbReference>
<keyword evidence="9 12" id="KW-1133">Transmembrane helix</keyword>
<proteinExistence type="inferred from homology"/>
<keyword evidence="8" id="KW-0249">Electron transport</keyword>
<feature type="transmembrane region" description="Helical" evidence="12">
    <location>
        <begin position="300"/>
        <end position="323"/>
    </location>
</feature>
<feature type="transmembrane region" description="Helical" evidence="12">
    <location>
        <begin position="6"/>
        <end position="36"/>
    </location>
</feature>
<keyword evidence="10" id="KW-0408">Iron</keyword>
<evidence type="ECO:0000256" key="8">
    <source>
        <dbReference type="ARBA" id="ARBA00022982"/>
    </source>
</evidence>
<dbReference type="EMBL" id="AFGF01000294">
    <property type="protein sequence ID" value="EGO61751.1"/>
    <property type="molecule type" value="Genomic_DNA"/>
</dbReference>
<name>F7NQD4_9FIRM</name>
<dbReference type="STRING" id="1009370.ALO_21861"/>
<dbReference type="GO" id="GO:0046872">
    <property type="term" value="F:metal ion binding"/>
    <property type="evidence" value="ECO:0007669"/>
    <property type="project" value="UniProtKB-KW"/>
</dbReference>
<evidence type="ECO:0000256" key="11">
    <source>
        <dbReference type="ARBA" id="ARBA00023136"/>
    </source>
</evidence>
<dbReference type="GO" id="GO:0016682">
    <property type="term" value="F:oxidoreductase activity, acting on diphenols and related substances as donors, oxygen as acceptor"/>
    <property type="evidence" value="ECO:0007669"/>
    <property type="project" value="TreeGrafter"/>
</dbReference>
<keyword evidence="6 12" id="KW-0812">Transmembrane</keyword>
<dbReference type="NCBIfam" id="TIGR00203">
    <property type="entry name" value="cydB"/>
    <property type="match status" value="1"/>
</dbReference>
<protein>
    <submittedName>
        <fullName evidence="13">Cytochrome d ubiquinol oxidase, subunit II</fullName>
    </submittedName>
</protein>
<keyword evidence="3" id="KW-0813">Transport</keyword>
<evidence type="ECO:0000256" key="6">
    <source>
        <dbReference type="ARBA" id="ARBA00022692"/>
    </source>
</evidence>
<keyword evidence="5" id="KW-0349">Heme</keyword>
<evidence type="ECO:0000256" key="10">
    <source>
        <dbReference type="ARBA" id="ARBA00023004"/>
    </source>
</evidence>
<accession>F7NQD4</accession>
<dbReference type="OrthoDB" id="9776710at2"/>
<reference evidence="13 14" key="1">
    <citation type="journal article" date="2011" name="EMBO J.">
        <title>Structural diversity of bacterial flagellar motors.</title>
        <authorList>
            <person name="Chen S."/>
            <person name="Beeby M."/>
            <person name="Murphy G.E."/>
            <person name="Leadbetter J.R."/>
            <person name="Hendrixson D.R."/>
            <person name="Briegel A."/>
            <person name="Li Z."/>
            <person name="Shi J."/>
            <person name="Tocheva E.I."/>
            <person name="Muller A."/>
            <person name="Dobro M.J."/>
            <person name="Jensen G.J."/>
        </authorList>
    </citation>
    <scope>NUCLEOTIDE SEQUENCE [LARGE SCALE GENOMIC DNA]</scope>
    <source>
        <strain evidence="13 14">DSM 6540</strain>
    </source>
</reference>
<dbReference type="GO" id="GO:0005886">
    <property type="term" value="C:plasma membrane"/>
    <property type="evidence" value="ECO:0007669"/>
    <property type="project" value="UniProtKB-SubCell"/>
</dbReference>
<evidence type="ECO:0000256" key="5">
    <source>
        <dbReference type="ARBA" id="ARBA00022617"/>
    </source>
</evidence>
<keyword evidence="4" id="KW-1003">Cell membrane</keyword>
<evidence type="ECO:0000313" key="13">
    <source>
        <dbReference type="EMBL" id="EGO61751.1"/>
    </source>
</evidence>
<evidence type="ECO:0000256" key="2">
    <source>
        <dbReference type="ARBA" id="ARBA00007543"/>
    </source>
</evidence>
<evidence type="ECO:0000256" key="12">
    <source>
        <dbReference type="SAM" id="Phobius"/>
    </source>
</evidence>
<dbReference type="GO" id="GO:0070069">
    <property type="term" value="C:cytochrome complex"/>
    <property type="evidence" value="ECO:0007669"/>
    <property type="project" value="TreeGrafter"/>
</dbReference>
<dbReference type="GO" id="GO:0009055">
    <property type="term" value="F:electron transfer activity"/>
    <property type="evidence" value="ECO:0007669"/>
    <property type="project" value="TreeGrafter"/>
</dbReference>
<dbReference type="PANTHER" id="PTHR43141">
    <property type="entry name" value="CYTOCHROME BD2 SUBUNIT II"/>
    <property type="match status" value="1"/>
</dbReference>
<feature type="transmembrane region" description="Helical" evidence="12">
    <location>
        <begin position="251"/>
        <end position="272"/>
    </location>
</feature>
<keyword evidence="7" id="KW-0479">Metal-binding</keyword>
<dbReference type="PIRSF" id="PIRSF000267">
    <property type="entry name" value="Cyt_oxidse_sub2"/>
    <property type="match status" value="1"/>
</dbReference>
<sequence>MELNVVWFILVAVLFIGFFFLEGFDYGVGILLPFLGRDDAERRLVINTIGPVWDGNEVWMITAGGALFAAFPHVYATLFSGFYLALFLLLLALIGRGVAFEFRSKQAAPSWRAAWDTAIFTGSLLPALLWGVAVANLLQGVPIDANMQYTGNFFTLLSPYTLTAGLAFVLVFTYHGAVFISLKVEGEMIGRARSAGLKTGLAAAVACLTLVGLTYVSTDLFRSLPAGAALWGAVASFLVSYWLLRGEKYGLSFTFSGLAIVLTTLAFFAGLFPRLMVSSLNPAWSLTIYNSASSPYTLKLMTIAAAVMVPVVLGYQIWAYWVFRKRLGVKGHLEY</sequence>
<evidence type="ECO:0000256" key="4">
    <source>
        <dbReference type="ARBA" id="ARBA00022475"/>
    </source>
</evidence>
<dbReference type="GO" id="GO:0019646">
    <property type="term" value="P:aerobic electron transport chain"/>
    <property type="evidence" value="ECO:0007669"/>
    <property type="project" value="TreeGrafter"/>
</dbReference>
<dbReference type="PANTHER" id="PTHR43141:SF5">
    <property type="entry name" value="CYTOCHROME BD-I UBIQUINOL OXIDASE SUBUNIT 2"/>
    <property type="match status" value="1"/>
</dbReference>
<dbReference type="InterPro" id="IPR003317">
    <property type="entry name" value="Cyt-d_oxidase_su2"/>
</dbReference>
<dbReference type="RefSeq" id="WP_004100230.1">
    <property type="nucleotide sequence ID" value="NZ_AFGF01000294.1"/>
</dbReference>
<organism evidence="13 14">
    <name type="scientific">Acetonema longum DSM 6540</name>
    <dbReference type="NCBI Taxonomy" id="1009370"/>
    <lineage>
        <taxon>Bacteria</taxon>
        <taxon>Bacillati</taxon>
        <taxon>Bacillota</taxon>
        <taxon>Negativicutes</taxon>
        <taxon>Acetonemataceae</taxon>
        <taxon>Acetonema</taxon>
    </lineage>
</organism>
<evidence type="ECO:0000313" key="14">
    <source>
        <dbReference type="Proteomes" id="UP000003240"/>
    </source>
</evidence>
<dbReference type="Pfam" id="PF02322">
    <property type="entry name" value="Cyt_bd_oxida_II"/>
    <property type="match status" value="1"/>
</dbReference>
<feature type="transmembrane region" description="Helical" evidence="12">
    <location>
        <begin position="114"/>
        <end position="138"/>
    </location>
</feature>
<feature type="transmembrane region" description="Helical" evidence="12">
    <location>
        <begin position="82"/>
        <end position="102"/>
    </location>
</feature>
<comment type="caution">
    <text evidence="13">The sequence shown here is derived from an EMBL/GenBank/DDBJ whole genome shotgun (WGS) entry which is preliminary data.</text>
</comment>
<evidence type="ECO:0000256" key="9">
    <source>
        <dbReference type="ARBA" id="ARBA00022989"/>
    </source>
</evidence>
<evidence type="ECO:0000256" key="7">
    <source>
        <dbReference type="ARBA" id="ARBA00022723"/>
    </source>
</evidence>
<gene>
    <name evidence="13" type="ORF">ALO_21861</name>
</gene>
<comment type="similarity">
    <text evidence="2">Belongs to the cytochrome ubiquinol oxidase subunit 2 family.</text>
</comment>
<feature type="transmembrane region" description="Helical" evidence="12">
    <location>
        <begin position="224"/>
        <end position="244"/>
    </location>
</feature>
<dbReference type="Proteomes" id="UP000003240">
    <property type="component" value="Unassembled WGS sequence"/>
</dbReference>
<feature type="transmembrane region" description="Helical" evidence="12">
    <location>
        <begin position="201"/>
        <end position="218"/>
    </location>
</feature>
<evidence type="ECO:0000256" key="1">
    <source>
        <dbReference type="ARBA" id="ARBA00004651"/>
    </source>
</evidence>
<feature type="transmembrane region" description="Helical" evidence="12">
    <location>
        <begin position="158"/>
        <end position="180"/>
    </location>
</feature>